<comment type="caution">
    <text evidence="1">The sequence shown here is derived from an EMBL/GenBank/DDBJ whole genome shotgun (WGS) entry which is preliminary data.</text>
</comment>
<sequence length="75" mass="8694">MVPRSQFRIWQHFELRQSLSTAIDQAIETLGSDGANFAHHNQRLVISIKLANHLNWLRLNDKFSFCFVVALSKIN</sequence>
<dbReference type="EMBL" id="REGN01005075">
    <property type="protein sequence ID" value="RNA14961.1"/>
    <property type="molecule type" value="Genomic_DNA"/>
</dbReference>
<proteinExistence type="predicted"/>
<name>A0A3M7QV39_BRAPC</name>
<dbReference type="AlphaFoldDB" id="A0A3M7QV39"/>
<accession>A0A3M7QV39</accession>
<reference evidence="1 2" key="1">
    <citation type="journal article" date="2018" name="Sci. Rep.">
        <title>Genomic signatures of local adaptation to the degree of environmental predictability in rotifers.</title>
        <authorList>
            <person name="Franch-Gras L."/>
            <person name="Hahn C."/>
            <person name="Garcia-Roger E.M."/>
            <person name="Carmona M.J."/>
            <person name="Serra M."/>
            <person name="Gomez A."/>
        </authorList>
    </citation>
    <scope>NUCLEOTIDE SEQUENCE [LARGE SCALE GENOMIC DNA]</scope>
    <source>
        <strain evidence="1">HYR1</strain>
    </source>
</reference>
<keyword evidence="2" id="KW-1185">Reference proteome</keyword>
<gene>
    <name evidence="1" type="ORF">BpHYR1_006256</name>
</gene>
<protein>
    <submittedName>
        <fullName evidence="1">Uncharacterized protein</fullName>
    </submittedName>
</protein>
<evidence type="ECO:0000313" key="2">
    <source>
        <dbReference type="Proteomes" id="UP000276133"/>
    </source>
</evidence>
<evidence type="ECO:0000313" key="1">
    <source>
        <dbReference type="EMBL" id="RNA14961.1"/>
    </source>
</evidence>
<dbReference type="Proteomes" id="UP000276133">
    <property type="component" value="Unassembled WGS sequence"/>
</dbReference>
<organism evidence="1 2">
    <name type="scientific">Brachionus plicatilis</name>
    <name type="common">Marine rotifer</name>
    <name type="synonym">Brachionus muelleri</name>
    <dbReference type="NCBI Taxonomy" id="10195"/>
    <lineage>
        <taxon>Eukaryota</taxon>
        <taxon>Metazoa</taxon>
        <taxon>Spiralia</taxon>
        <taxon>Gnathifera</taxon>
        <taxon>Rotifera</taxon>
        <taxon>Eurotatoria</taxon>
        <taxon>Monogononta</taxon>
        <taxon>Pseudotrocha</taxon>
        <taxon>Ploima</taxon>
        <taxon>Brachionidae</taxon>
        <taxon>Brachionus</taxon>
    </lineage>
</organism>